<feature type="repeat" description="RCC1" evidence="2">
    <location>
        <begin position="206"/>
        <end position="256"/>
    </location>
</feature>
<dbReference type="PRINTS" id="PR00633">
    <property type="entry name" value="RCCNDNSATION"/>
</dbReference>
<keyword evidence="6" id="KW-1185">Reference proteome</keyword>
<name>A0A448ZF28_9STRA</name>
<evidence type="ECO:0000256" key="3">
    <source>
        <dbReference type="SAM" id="MobiDB-lite"/>
    </source>
</evidence>
<accession>A0A448ZF28</accession>
<keyword evidence="1" id="KW-0677">Repeat</keyword>
<dbReference type="PROSITE" id="PS50012">
    <property type="entry name" value="RCC1_3"/>
    <property type="match status" value="4"/>
</dbReference>
<dbReference type="SUPFAM" id="SSF50985">
    <property type="entry name" value="RCC1/BLIP-II"/>
    <property type="match status" value="1"/>
</dbReference>
<dbReference type="PANTHER" id="PTHR46207:SF1">
    <property type="entry name" value="PROTEIN RCC2"/>
    <property type="match status" value="1"/>
</dbReference>
<dbReference type="InterPro" id="IPR009091">
    <property type="entry name" value="RCC1/BLIP-II"/>
</dbReference>
<gene>
    <name evidence="5" type="ORF">PSNMU_V1.4_AUG-EV-PASAV3_0075070</name>
</gene>
<protein>
    <recommendedName>
        <fullName evidence="4">RCC1-like domain-containing protein</fullName>
    </recommendedName>
</protein>
<dbReference type="InterPro" id="IPR058923">
    <property type="entry name" value="RCC1-like_dom"/>
</dbReference>
<dbReference type="GO" id="GO:0031267">
    <property type="term" value="F:small GTPase binding"/>
    <property type="evidence" value="ECO:0007669"/>
    <property type="project" value="TreeGrafter"/>
</dbReference>
<reference evidence="5 6" key="1">
    <citation type="submission" date="2019-01" db="EMBL/GenBank/DDBJ databases">
        <authorList>
            <person name="Ferrante I. M."/>
        </authorList>
    </citation>
    <scope>NUCLEOTIDE SEQUENCE [LARGE SCALE GENOMIC DNA]</scope>
    <source>
        <strain evidence="5 6">B856</strain>
    </source>
</reference>
<proteinExistence type="predicted"/>
<evidence type="ECO:0000259" key="4">
    <source>
        <dbReference type="Pfam" id="PF25390"/>
    </source>
</evidence>
<feature type="compositionally biased region" description="Basic residues" evidence="3">
    <location>
        <begin position="1"/>
        <end position="10"/>
    </location>
</feature>
<evidence type="ECO:0000313" key="6">
    <source>
        <dbReference type="Proteomes" id="UP000291116"/>
    </source>
</evidence>
<dbReference type="PANTHER" id="PTHR46207">
    <property type="entry name" value="PROTEIN RCC2"/>
    <property type="match status" value="1"/>
</dbReference>
<dbReference type="Gene3D" id="2.130.10.30">
    <property type="entry name" value="Regulator of chromosome condensation 1/beta-lactamase-inhibitor protein II"/>
    <property type="match status" value="2"/>
</dbReference>
<dbReference type="OrthoDB" id="297375at2759"/>
<evidence type="ECO:0000256" key="2">
    <source>
        <dbReference type="PROSITE-ProRule" id="PRU00235"/>
    </source>
</evidence>
<dbReference type="Pfam" id="PF25390">
    <property type="entry name" value="WD40_RLD"/>
    <property type="match status" value="1"/>
</dbReference>
<evidence type="ECO:0000313" key="5">
    <source>
        <dbReference type="EMBL" id="VEU40606.1"/>
    </source>
</evidence>
<dbReference type="InterPro" id="IPR000408">
    <property type="entry name" value="Reg_chr_condens"/>
</dbReference>
<dbReference type="InterPro" id="IPR028641">
    <property type="entry name" value="RCC2"/>
</dbReference>
<feature type="compositionally biased region" description="Polar residues" evidence="3">
    <location>
        <begin position="23"/>
        <end position="32"/>
    </location>
</feature>
<sequence>MPRSTRRSTRNRGSNEIVAPGFGTNSDINQLTRDLGGSLPRNAVLAMMQSEGRGLAGASDGDRAPGAAPFASPQTSSAWADFLQEEGGSAVAASSSSGTDAEGAGKEPPAKKLRLDGEDGSGSPRGGTGYDLSALSAGKEAASVSYGSLVQSGTMDSTLVGRKNLRASDVAVYHLSVPTVLMPRVAITRVCTSCNAAHAVAIDRSNRAYGWGRNEGLVLGSEFGEDAKTIPTPKIIASDIETAALGKSHTLFLKTDGTIWALGQNKVGQCAWRGNVKQSGILKQCVVSGSKKGDETDRFVRIACGEDFSVALSEKGIMYTTGSGEFGQLANGETGEHFVSANKLAFANSFGFSERTVFVENDPTDGSSGDLNRKTVTIQQAIKIQDIAAGKHHALALEATPAGGSGGTRIFSWGCGNYGVLGHNRQKDEYFPRHCSFLSRGMTFTKLAAGANCSLALTAKGHVYYWGNHRSNADAVMKPQLVDALANNQHVVTHIGAGPGNVACTTDVGNTVVWGSGPYGELGLEGKKSSAKPAFVDSISGLVVSDMAVGQGTVLYVIKDDEKLPRADLEAIDQALG</sequence>
<feature type="region of interest" description="Disordered" evidence="3">
    <location>
        <begin position="1"/>
        <end position="36"/>
    </location>
</feature>
<feature type="compositionally biased region" description="Basic and acidic residues" evidence="3">
    <location>
        <begin position="103"/>
        <end position="117"/>
    </location>
</feature>
<feature type="repeat" description="RCC1" evidence="2">
    <location>
        <begin position="316"/>
        <end position="400"/>
    </location>
</feature>
<feature type="region of interest" description="Disordered" evidence="3">
    <location>
        <begin position="88"/>
        <end position="132"/>
    </location>
</feature>
<feature type="compositionally biased region" description="Low complexity" evidence="3">
    <location>
        <begin position="88"/>
        <end position="98"/>
    </location>
</feature>
<feature type="repeat" description="RCC1" evidence="2">
    <location>
        <begin position="509"/>
        <end position="560"/>
    </location>
</feature>
<dbReference type="AlphaFoldDB" id="A0A448ZF28"/>
<evidence type="ECO:0000256" key="1">
    <source>
        <dbReference type="ARBA" id="ARBA00022737"/>
    </source>
</evidence>
<dbReference type="EMBL" id="CAACVS010000291">
    <property type="protein sequence ID" value="VEU40606.1"/>
    <property type="molecule type" value="Genomic_DNA"/>
</dbReference>
<dbReference type="GO" id="GO:0016020">
    <property type="term" value="C:membrane"/>
    <property type="evidence" value="ECO:0007669"/>
    <property type="project" value="TreeGrafter"/>
</dbReference>
<organism evidence="5 6">
    <name type="scientific">Pseudo-nitzschia multistriata</name>
    <dbReference type="NCBI Taxonomy" id="183589"/>
    <lineage>
        <taxon>Eukaryota</taxon>
        <taxon>Sar</taxon>
        <taxon>Stramenopiles</taxon>
        <taxon>Ochrophyta</taxon>
        <taxon>Bacillariophyta</taxon>
        <taxon>Bacillariophyceae</taxon>
        <taxon>Bacillariophycidae</taxon>
        <taxon>Bacillariales</taxon>
        <taxon>Bacillariaceae</taxon>
        <taxon>Pseudo-nitzschia</taxon>
    </lineage>
</organism>
<feature type="domain" description="RCC1-like" evidence="4">
    <location>
        <begin position="188"/>
        <end position="553"/>
    </location>
</feature>
<feature type="repeat" description="RCC1" evidence="2">
    <location>
        <begin position="408"/>
        <end position="460"/>
    </location>
</feature>
<feature type="region of interest" description="Disordered" evidence="3">
    <location>
        <begin position="53"/>
        <end position="76"/>
    </location>
</feature>
<dbReference type="Proteomes" id="UP000291116">
    <property type="component" value="Unassembled WGS sequence"/>
</dbReference>